<evidence type="ECO:0000256" key="2">
    <source>
        <dbReference type="SAM" id="MobiDB-lite"/>
    </source>
</evidence>
<dbReference type="OrthoDB" id="79452at2759"/>
<dbReference type="InterPro" id="IPR036964">
    <property type="entry name" value="RASGEF_cat_dom_sf"/>
</dbReference>
<protein>
    <submittedName>
        <fullName evidence="7">CIC11C00000000254</fullName>
    </submittedName>
</protein>
<feature type="compositionally biased region" description="Polar residues" evidence="2">
    <location>
        <begin position="157"/>
        <end position="178"/>
    </location>
</feature>
<dbReference type="SMART" id="SM00324">
    <property type="entry name" value="RhoGAP"/>
    <property type="match status" value="1"/>
</dbReference>
<accession>A0A1L0BJB6</accession>
<dbReference type="GO" id="GO:0007264">
    <property type="term" value="P:small GTPase-mediated signal transduction"/>
    <property type="evidence" value="ECO:0007669"/>
    <property type="project" value="InterPro"/>
</dbReference>
<feature type="compositionally biased region" description="Polar residues" evidence="2">
    <location>
        <begin position="135"/>
        <end position="146"/>
    </location>
</feature>
<proteinExistence type="predicted"/>
<dbReference type="SMART" id="SM00147">
    <property type="entry name" value="RasGEF"/>
    <property type="match status" value="1"/>
</dbReference>
<evidence type="ECO:0000259" key="5">
    <source>
        <dbReference type="PROSITE" id="PS50212"/>
    </source>
</evidence>
<dbReference type="InterPro" id="IPR008936">
    <property type="entry name" value="Rho_GTPase_activation_prot"/>
</dbReference>
<dbReference type="Pfam" id="PF00617">
    <property type="entry name" value="RasGEF"/>
    <property type="match status" value="1"/>
</dbReference>
<dbReference type="PANTHER" id="PTHR23182:SF1">
    <property type="entry name" value="RHO GTPASE ACTIVATING PROTEIN AT 1A, ISOFORM E"/>
    <property type="match status" value="1"/>
</dbReference>
<feature type="domain" description="Ras-GEF" evidence="4">
    <location>
        <begin position="377"/>
        <end position="652"/>
    </location>
</feature>
<dbReference type="GO" id="GO:0005085">
    <property type="term" value="F:guanyl-nucleotide exchange factor activity"/>
    <property type="evidence" value="ECO:0007669"/>
    <property type="project" value="UniProtKB-KW"/>
</dbReference>
<evidence type="ECO:0000259" key="4">
    <source>
        <dbReference type="PROSITE" id="PS50009"/>
    </source>
</evidence>
<evidence type="ECO:0000256" key="1">
    <source>
        <dbReference type="PROSITE-ProRule" id="PRU00168"/>
    </source>
</evidence>
<dbReference type="SUPFAM" id="SSF50729">
    <property type="entry name" value="PH domain-like"/>
    <property type="match status" value="1"/>
</dbReference>
<feature type="domain" description="N-terminal Ras-GEF" evidence="5">
    <location>
        <begin position="899"/>
        <end position="1074"/>
    </location>
</feature>
<dbReference type="Pfam" id="PF00618">
    <property type="entry name" value="RasGEF_N"/>
    <property type="match status" value="1"/>
</dbReference>
<feature type="domain" description="Rho-GAP" evidence="6">
    <location>
        <begin position="1601"/>
        <end position="1794"/>
    </location>
</feature>
<dbReference type="PANTHER" id="PTHR23182">
    <property type="entry name" value="BREAKPOINT CLUSTER REGION PROTEIN BCR"/>
    <property type="match status" value="1"/>
</dbReference>
<gene>
    <name evidence="7" type="ORF">SAMEA4029010_CIC11G00000000254</name>
</gene>
<reference evidence="7 8" key="1">
    <citation type="submission" date="2016-10" db="EMBL/GenBank/DDBJ databases">
        <authorList>
            <person name="de Groot N.N."/>
        </authorList>
    </citation>
    <scope>NUCLEOTIDE SEQUENCE [LARGE SCALE GENOMIC DNA]</scope>
    <source>
        <strain evidence="7 8">CBS 141442</strain>
    </source>
</reference>
<dbReference type="Gene3D" id="1.10.840.10">
    <property type="entry name" value="Ras guanine-nucleotide exchange factors catalytic domain"/>
    <property type="match status" value="1"/>
</dbReference>
<dbReference type="PROSITE" id="PS50212">
    <property type="entry name" value="RASGEF_NTER"/>
    <property type="match status" value="1"/>
</dbReference>
<evidence type="ECO:0000259" key="3">
    <source>
        <dbReference type="PROSITE" id="PS50003"/>
    </source>
</evidence>
<dbReference type="InterPro" id="IPR023578">
    <property type="entry name" value="Ras_GEF_dom_sf"/>
</dbReference>
<keyword evidence="1" id="KW-0344">Guanine-nucleotide releasing factor</keyword>
<evidence type="ECO:0000313" key="8">
    <source>
        <dbReference type="Proteomes" id="UP000182334"/>
    </source>
</evidence>
<dbReference type="InterPro" id="IPR000198">
    <property type="entry name" value="RhoGAP_dom"/>
</dbReference>
<dbReference type="InterPro" id="IPR001895">
    <property type="entry name" value="RASGEF_cat_dom"/>
</dbReference>
<evidence type="ECO:0000313" key="7">
    <source>
        <dbReference type="EMBL" id="SGZ51583.1"/>
    </source>
</evidence>
<dbReference type="CDD" id="cd00159">
    <property type="entry name" value="RhoGAP"/>
    <property type="match status" value="1"/>
</dbReference>
<dbReference type="GO" id="GO:0005096">
    <property type="term" value="F:GTPase activator activity"/>
    <property type="evidence" value="ECO:0007669"/>
    <property type="project" value="InterPro"/>
</dbReference>
<dbReference type="InterPro" id="IPR037769">
    <property type="entry name" value="Abr/Bcr"/>
</dbReference>
<dbReference type="Gene3D" id="1.20.870.10">
    <property type="entry name" value="Son of sevenless (SoS) protein Chain: S domain 1"/>
    <property type="match status" value="1"/>
</dbReference>
<dbReference type="InterPro" id="IPR001849">
    <property type="entry name" value="PH_domain"/>
</dbReference>
<dbReference type="SUPFAM" id="SSF48366">
    <property type="entry name" value="Ras GEF"/>
    <property type="match status" value="2"/>
</dbReference>
<evidence type="ECO:0000259" key="6">
    <source>
        <dbReference type="PROSITE" id="PS50238"/>
    </source>
</evidence>
<dbReference type="PROSITE" id="PS50003">
    <property type="entry name" value="PH_DOMAIN"/>
    <property type="match status" value="1"/>
</dbReference>
<dbReference type="Gene3D" id="1.10.555.10">
    <property type="entry name" value="Rho GTPase activation protein"/>
    <property type="match status" value="1"/>
</dbReference>
<dbReference type="STRING" id="45354.A0A1L0BJB6"/>
<dbReference type="InterPro" id="IPR000651">
    <property type="entry name" value="Ras-like_Gua-exchang_fac_N"/>
</dbReference>
<keyword evidence="8" id="KW-1185">Reference proteome</keyword>
<dbReference type="GO" id="GO:0016020">
    <property type="term" value="C:membrane"/>
    <property type="evidence" value="ECO:0007669"/>
    <property type="project" value="TreeGrafter"/>
</dbReference>
<dbReference type="PROSITE" id="PS50238">
    <property type="entry name" value="RHOGAP"/>
    <property type="match status" value="1"/>
</dbReference>
<dbReference type="Proteomes" id="UP000182334">
    <property type="component" value="Chromosome III"/>
</dbReference>
<organism evidence="7 8">
    <name type="scientific">Sungouiella intermedia</name>
    <dbReference type="NCBI Taxonomy" id="45354"/>
    <lineage>
        <taxon>Eukaryota</taxon>
        <taxon>Fungi</taxon>
        <taxon>Dikarya</taxon>
        <taxon>Ascomycota</taxon>
        <taxon>Saccharomycotina</taxon>
        <taxon>Pichiomycetes</taxon>
        <taxon>Metschnikowiaceae</taxon>
        <taxon>Sungouiella</taxon>
    </lineage>
</organism>
<sequence length="1814" mass="208067">MRKIWSKSSKRRSMASASTSVNIDPDSVPDSLSVSSMTIPVPEAAQVSLVRSLVQHDYDSKVLKHLWVNGVLNASSTQDFSEQLLRLYRVELRGSHLYVYRPPLLMNVRLFRLSLSDVLKLADADSLALDATTYAPTESSSATVPPSSDLALPPQSPMLSDHSSNVTARNNGSHSHPSTVPEIVTDTPNATAPITITYWHPGLPHPDLKYDFDSDVFLVGSSLEALVHFFIFADAHINSRAIEQLLSVLPMFSNFCLALELMHMYLAAIFQGKFGEVGTITQIFGRVIHLFEHIDKNFCGYLLNSDVANQMLEILELFTEFATPETLGLVSFFKANMLGKQRILLDLINLVDSSAGSTPAENPLLELNSTIFMNDINLFDLASAITAIDLEFFGSWNSSIDKSLLLYSSVSENMTGNQFYKKNPLFFNNDNHVHYLSRLLVHHLFLENPHATPEKRAHILERWIDLGCLLDKLGNMSSWLGISSIILSQPVLRLTTVWTHVSPDYIKLLKNDWSPVLFELDRRHLANSYELITFGTSSVVGTEPESNAASKESYHIMAPRGLGKIYPKERVIPYFGDLLVNNVSQVSIPELDAVWRKINYSFDRWNDYLRNLFNSNEIIHYNQDVLQRYDSMSFIFSNESLNQVLYLGVNKDDEKNLPTSLKANMIDSEISSEHEEKFEVKLKLRKKLLRLLDHNCESVNLEDIMKLSLQFEPSLRESYLNVPQADNTLHKIMNFNGSSLSVNSSSSSVIAVPEHSESKISSSKEPSTDDKLPTFNNHYFLINLQKYDDLVGFPNLTNVIPSDDKHSIVVDSELTLRLDDFVSDFDSASTVNTSVTEVSGGDDDGLGIDVDDILNSDKFKNFSIQDNEQNGESSGLDKKHRSFGLISNNSNLALHIQSPKYVPRFASVDKLIDLLLIDSKYFDENHLIDLTEYRFVFMLNYSSFMTTKQLLEKLAHRFVHSGNAVISVMKKQYYEKQGRYDPVVFGTYPSWEVDREIDLSKLGDVDYELLLKIQVNILKSLIVLVNNFFSNFSNDLKNKKIMIKLLKLYSNEILQWYNSNKIDRELDKSFENLVNYYKRLKKLFVKKSYRPVEALKFEEFLTHEFKFSNSIHEVPMNRNLPSHKNIHKIEKFLNKFNKLLTVFYKGITPENWFKMFKILENLFENYSLLNYNMQRTNVSEDFVVISNVMTYFESLYDLGIKDTVLKKLPVVFNKLFKLYYKFRSYLLIQLCDVNITTEERLDRMKTLLLMMKISKLKMSESQFVFDGDHNEIPSCIETAITNVIYSPESRIFANLWVKASNSLSVEEVDMNATYDNVESLLPSHIKHSDLLMGSEPLLPCFGWIIENLIEINKCPSFYKDNINFNKRYLIFKLIKELSVEDVDENEEFHNDTKEFEFLMRLDETLCNMSELRHHIQTERLSRKLFRLVIKEQYAILTMDGSKKAYRDSRRALESGIAREGGLTKKTSNSSLRRQSLSYKTNSSSRFKISGLFSKSRTFSLTTSSERVVEFRELPDPSSVSDPKSKPVVIIQLKDRKIFPVYLLPNCFKMDHESSNDVFFFQSPSDSELKDWLRCLTHANRHWFYSKLINWKHNHEFTTFGVPLQVVCSRDNNSSPRILDLIYKAIEEEGLKDVGIYRISTSISELASIKSEIDRTGTLDFEKRSIDVHALTSCIKLYFRELPDAVLTDQVIELFYPMRQDSSKTQNGTPTIDIDSYKRVLAKLPKYNYSTLANLIRHLNKVVQENEHNRMNASNLATVIGPALTEASNLDTLINNFGVMNFILEQLIDNYEEIFEERTLKVAPALPDDDDAKEA</sequence>
<dbReference type="SUPFAM" id="SSF48350">
    <property type="entry name" value="GTPase activation domain, GAP"/>
    <property type="match status" value="1"/>
</dbReference>
<dbReference type="Pfam" id="PF00620">
    <property type="entry name" value="RhoGAP"/>
    <property type="match status" value="1"/>
</dbReference>
<dbReference type="CDD" id="cd06224">
    <property type="entry name" value="REM"/>
    <property type="match status" value="1"/>
</dbReference>
<feature type="domain" description="PH" evidence="3">
    <location>
        <begin position="1455"/>
        <end position="1580"/>
    </location>
</feature>
<name>A0A1L0BJB6_9ASCO</name>
<dbReference type="PROSITE" id="PS50009">
    <property type="entry name" value="RASGEF_CAT"/>
    <property type="match status" value="1"/>
</dbReference>
<feature type="region of interest" description="Disordered" evidence="2">
    <location>
        <begin position="135"/>
        <end position="184"/>
    </location>
</feature>
<dbReference type="EMBL" id="LT635758">
    <property type="protein sequence ID" value="SGZ51583.1"/>
    <property type="molecule type" value="Genomic_DNA"/>
</dbReference>